<evidence type="ECO:0000259" key="1">
    <source>
        <dbReference type="Pfam" id="PF02541"/>
    </source>
</evidence>
<dbReference type="SUPFAM" id="SSF109604">
    <property type="entry name" value="HD-domain/PDEase-like"/>
    <property type="match status" value="1"/>
</dbReference>
<dbReference type="Pfam" id="PF02541">
    <property type="entry name" value="Ppx-GppA"/>
    <property type="match status" value="1"/>
</dbReference>
<organism evidence="3 4">
    <name type="scientific">Komagataeibacter xylinus NBRC 13693</name>
    <dbReference type="NCBI Taxonomy" id="1234668"/>
    <lineage>
        <taxon>Bacteria</taxon>
        <taxon>Pseudomonadati</taxon>
        <taxon>Pseudomonadota</taxon>
        <taxon>Alphaproteobacteria</taxon>
        <taxon>Acetobacterales</taxon>
        <taxon>Acetobacteraceae</taxon>
        <taxon>Komagataeibacter</taxon>
    </lineage>
</organism>
<accession>A0A0D6Q6Q0</accession>
<dbReference type="InterPro" id="IPR048951">
    <property type="entry name" value="Ppx_C"/>
</dbReference>
<evidence type="ECO:0000259" key="2">
    <source>
        <dbReference type="Pfam" id="PF21697"/>
    </source>
</evidence>
<dbReference type="Gene3D" id="1.10.3210.10">
    <property type="entry name" value="Hypothetical protein af1432"/>
    <property type="match status" value="1"/>
</dbReference>
<dbReference type="PANTHER" id="PTHR30005:SF0">
    <property type="entry name" value="RETROGRADE REGULATION PROTEIN 2"/>
    <property type="match status" value="1"/>
</dbReference>
<name>A0A0D6Q6Q0_KOMXY</name>
<dbReference type="SUPFAM" id="SSF53067">
    <property type="entry name" value="Actin-like ATPase domain"/>
    <property type="match status" value="2"/>
</dbReference>
<dbReference type="InterPro" id="IPR043129">
    <property type="entry name" value="ATPase_NBD"/>
</dbReference>
<reference evidence="3 4" key="1">
    <citation type="submission" date="2012-11" db="EMBL/GenBank/DDBJ databases">
        <title>Whole genome sequence of Gluconacetobacter xylinus NBRC 13693.</title>
        <authorList>
            <person name="Azuma Y."/>
            <person name="Higashiura N."/>
            <person name="Hirakawa H."/>
            <person name="Matsushita K."/>
        </authorList>
    </citation>
    <scope>NUCLEOTIDE SEQUENCE [LARGE SCALE GENOMIC DNA]</scope>
    <source>
        <strain evidence="3 4">NBRC 13693</strain>
    </source>
</reference>
<dbReference type="EMBL" id="BANJ01000003">
    <property type="protein sequence ID" value="GAN98441.1"/>
    <property type="molecule type" value="Genomic_DNA"/>
</dbReference>
<dbReference type="PANTHER" id="PTHR30005">
    <property type="entry name" value="EXOPOLYPHOSPHATASE"/>
    <property type="match status" value="1"/>
</dbReference>
<evidence type="ECO:0000313" key="3">
    <source>
        <dbReference type="EMBL" id="GAN98441.1"/>
    </source>
</evidence>
<dbReference type="AlphaFoldDB" id="A0A0D6Q6Q0"/>
<proteinExistence type="predicted"/>
<comment type="caution">
    <text evidence="3">The sequence shown here is derived from an EMBL/GenBank/DDBJ whole genome shotgun (WGS) entry which is preliminary data.</text>
</comment>
<sequence>MVGWRHMGPDVTVDGGFRRSAVIDLGSNSVRLVVFDGISRNPAPIFNEKVVLRLGRGLNATGRLNEEAVPLAMEVMARFNAIARGMEASPFEVLATAAVRDASNGPEFVAGLKSRLPGVPIRILSGEEEADYSATGVLCGIPDANGLVADIGGGSLELIRLENGRKLNACTLPLGVIRLNDRADGDLARARALVDEDLARVGWLDDVHGQDLYLVGGAFRALARMQIARTAYPLNIVHLYSLTPDVTREMADWIIGAGKRSLERLPGVPRKRLEDAPYAATVLRRLMRRTHSTGLVFCVDGLREGWYMRNVAASVSGNDPQDAVAREMCSMLGRSMTLPERLAEWTAPLFPDEGQVATRLRSVACWLSDVGAHDHPEYRAEQTYLRILRMQGVGFTHQARAFLSLTLAVRYGADLSVAYLQPSRQLLDQVQFGRAVALGQALRLAYTVSGGTEALLDGTRLDCMDGVLSLHFAPGRDVVQGESVRRRLERLGTALDMTVRIRDH</sequence>
<feature type="domain" description="Ppx/GppA phosphatase N-terminal" evidence="1">
    <location>
        <begin position="41"/>
        <end position="309"/>
    </location>
</feature>
<evidence type="ECO:0000313" key="4">
    <source>
        <dbReference type="Proteomes" id="UP000032683"/>
    </source>
</evidence>
<feature type="domain" description="Exopolyphosphatase C-terminal" evidence="2">
    <location>
        <begin position="325"/>
        <end position="492"/>
    </location>
</feature>
<gene>
    <name evidence="3" type="ORF">Gxy13693_003_116</name>
</gene>
<dbReference type="InterPro" id="IPR050273">
    <property type="entry name" value="GppA/Ppx_hydrolase"/>
</dbReference>
<protein>
    <submittedName>
        <fullName evidence="3">Exopolyphosphatase</fullName>
    </submittedName>
</protein>
<dbReference type="CDD" id="cd24052">
    <property type="entry name" value="ASKHA_NBD_HpPPX-GppA-like"/>
    <property type="match status" value="1"/>
</dbReference>
<dbReference type="Proteomes" id="UP000032683">
    <property type="component" value="Unassembled WGS sequence"/>
</dbReference>
<dbReference type="Gene3D" id="3.30.420.150">
    <property type="entry name" value="Exopolyphosphatase. Domain 2"/>
    <property type="match status" value="1"/>
</dbReference>
<dbReference type="InterPro" id="IPR003695">
    <property type="entry name" value="Ppx_GppA_N"/>
</dbReference>
<dbReference type="GO" id="GO:0016462">
    <property type="term" value="F:pyrophosphatase activity"/>
    <property type="evidence" value="ECO:0007669"/>
    <property type="project" value="TreeGrafter"/>
</dbReference>
<dbReference type="Gene3D" id="3.30.420.40">
    <property type="match status" value="1"/>
</dbReference>
<dbReference type="Pfam" id="PF21697">
    <property type="entry name" value="Ppx_C"/>
    <property type="match status" value="1"/>
</dbReference>